<dbReference type="AlphaFoldDB" id="A0A1Q4NV05"/>
<protein>
    <submittedName>
        <fullName evidence="1">Uncharacterized protein</fullName>
    </submittedName>
</protein>
<comment type="caution">
    <text evidence="1">The sequence shown here is derived from an EMBL/GenBank/DDBJ whole genome shotgun (WGS) entry which is preliminary data.</text>
</comment>
<sequence>MYKIEQAKKLRDSILDRSFCSTISFKMALQGKFSVDAFYKIEKEFYKGLNVRPELMIFMMSSYETSRWGLKKRGDEGLFNEEFLYNWWKALELAAQVMQAEGINVRQVHESNTPLYRSMLRERKPAE</sequence>
<name>A0A1Q4NV05_SERMA</name>
<accession>A0A1Q4NV05</accession>
<organism evidence="1 2">
    <name type="scientific">Serratia marcescens</name>
    <dbReference type="NCBI Taxonomy" id="615"/>
    <lineage>
        <taxon>Bacteria</taxon>
        <taxon>Pseudomonadati</taxon>
        <taxon>Pseudomonadota</taxon>
        <taxon>Gammaproteobacteria</taxon>
        <taxon>Enterobacterales</taxon>
        <taxon>Yersiniaceae</taxon>
        <taxon>Serratia</taxon>
    </lineage>
</organism>
<evidence type="ECO:0000313" key="1">
    <source>
        <dbReference type="EMBL" id="OKB64703.1"/>
    </source>
</evidence>
<gene>
    <name evidence="1" type="ORF">BHU62_21405</name>
</gene>
<dbReference type="InterPro" id="IPR027417">
    <property type="entry name" value="P-loop_NTPase"/>
</dbReference>
<dbReference type="EMBL" id="MJAO01000030">
    <property type="protein sequence ID" value="OKB64703.1"/>
    <property type="molecule type" value="Genomic_DNA"/>
</dbReference>
<proteinExistence type="predicted"/>
<reference evidence="1 2" key="1">
    <citation type="submission" date="2016-09" db="EMBL/GenBank/DDBJ databases">
        <title>Serratia marcescens MSU-97 and epiphytic antimycotic-producing bacteria.</title>
        <authorList>
            <person name="Matilla M.A."/>
        </authorList>
    </citation>
    <scope>NUCLEOTIDE SEQUENCE [LARGE SCALE GENOMIC DNA]</scope>
    <source>
        <strain evidence="1 2">MSU-97</strain>
    </source>
</reference>
<evidence type="ECO:0000313" key="2">
    <source>
        <dbReference type="Proteomes" id="UP000185770"/>
    </source>
</evidence>
<dbReference type="Proteomes" id="UP000185770">
    <property type="component" value="Unassembled WGS sequence"/>
</dbReference>
<dbReference type="Gene3D" id="3.40.50.300">
    <property type="entry name" value="P-loop containing nucleotide triphosphate hydrolases"/>
    <property type="match status" value="1"/>
</dbReference>